<dbReference type="AlphaFoldDB" id="A0AA97PFN9"/>
<proteinExistence type="predicted"/>
<name>A0AA97PFN9_PYRO3</name>
<evidence type="ECO:0000313" key="1">
    <source>
        <dbReference type="EMBL" id="ELQ32867.1"/>
    </source>
</evidence>
<sequence length="117" mass="13612">MRLSFIIWTTARKESATEIYLKCISVAGLSPNQDVTVRSRVYIRGIFERQHTFYSDIRCQSYSLYNRLESRLSRISKARVCAKLFWRLDIDFCHLKFANATVSPLPSPVAKRQCTKS</sequence>
<organism evidence="1">
    <name type="scientific">Pyricularia oryzae (strain Y34)</name>
    <name type="common">Rice blast fungus</name>
    <name type="synonym">Magnaporthe oryzae</name>
    <dbReference type="NCBI Taxonomy" id="1143189"/>
    <lineage>
        <taxon>Eukaryota</taxon>
        <taxon>Fungi</taxon>
        <taxon>Dikarya</taxon>
        <taxon>Ascomycota</taxon>
        <taxon>Pezizomycotina</taxon>
        <taxon>Sordariomycetes</taxon>
        <taxon>Sordariomycetidae</taxon>
        <taxon>Magnaporthales</taxon>
        <taxon>Pyriculariaceae</taxon>
        <taxon>Pyricularia</taxon>
    </lineage>
</organism>
<protein>
    <submittedName>
        <fullName evidence="1">Uncharacterized protein</fullName>
    </submittedName>
</protein>
<gene>
    <name evidence="1" type="ORF">OOU_Y34scaffold01019g5</name>
</gene>
<accession>A0AA97PFN9</accession>
<reference evidence="1" key="1">
    <citation type="journal article" date="2012" name="PLoS Genet.">
        <title>Comparative analysis of the genomes of two field isolates of the rice blast fungus Magnaporthe oryzae.</title>
        <authorList>
            <person name="Xue M."/>
            <person name="Yang J."/>
            <person name="Li Z."/>
            <person name="Hu S."/>
            <person name="Yao N."/>
            <person name="Dean R.A."/>
            <person name="Zhao W."/>
            <person name="Shen M."/>
            <person name="Zhang H."/>
            <person name="Li C."/>
            <person name="Liu L."/>
            <person name="Cao L."/>
            <person name="Xu X."/>
            <person name="Xing Y."/>
            <person name="Hsiang T."/>
            <person name="Zhang Z."/>
            <person name="Xu J.R."/>
            <person name="Peng Y.L."/>
        </authorList>
    </citation>
    <scope>NUCLEOTIDE SEQUENCE</scope>
    <source>
        <strain evidence="1">Y34</strain>
    </source>
</reference>
<dbReference type="EMBL" id="JH793433">
    <property type="protein sequence ID" value="ELQ32867.1"/>
    <property type="molecule type" value="Genomic_DNA"/>
</dbReference>
<dbReference type="Proteomes" id="UP000011086">
    <property type="component" value="Unassembled WGS sequence"/>
</dbReference>